<comment type="caution">
    <text evidence="1">The sequence shown here is derived from an EMBL/GenBank/DDBJ whole genome shotgun (WGS) entry which is preliminary data.</text>
</comment>
<reference evidence="2" key="1">
    <citation type="submission" date="2016-07" db="EMBL/GenBank/DDBJ databases">
        <authorList>
            <person name="Florea S."/>
            <person name="Webb J.S."/>
            <person name="Jaromczyk J."/>
            <person name="Schardl C.L."/>
        </authorList>
    </citation>
    <scope>NUCLEOTIDE SEQUENCE [LARGE SCALE GENOMIC DNA]</scope>
    <source>
        <strain evidence="2">KCTC 42131</strain>
    </source>
</reference>
<dbReference type="AlphaFoldDB" id="A0A1E8CGD1"/>
<dbReference type="Pfam" id="PF09839">
    <property type="entry name" value="DUF2066"/>
    <property type="match status" value="1"/>
</dbReference>
<dbReference type="Proteomes" id="UP000175669">
    <property type="component" value="Unassembled WGS sequence"/>
</dbReference>
<evidence type="ECO:0000313" key="2">
    <source>
        <dbReference type="Proteomes" id="UP000175669"/>
    </source>
</evidence>
<organism evidence="1 2">
    <name type="scientific">Pseudohongiella acticola</name>
    <dbReference type="NCBI Taxonomy" id="1524254"/>
    <lineage>
        <taxon>Bacteria</taxon>
        <taxon>Pseudomonadati</taxon>
        <taxon>Pseudomonadota</taxon>
        <taxon>Gammaproteobacteria</taxon>
        <taxon>Pseudomonadales</taxon>
        <taxon>Pseudohongiellaceae</taxon>
        <taxon>Pseudohongiella</taxon>
    </lineage>
</organism>
<dbReference type="RefSeq" id="WP_070118790.1">
    <property type="nucleotide sequence ID" value="NZ_CAXATG010000005.1"/>
</dbReference>
<sequence>MMTRMTTQFLITSSRAWPGHRYIARLPAVQWLLLMLLLALSSTGQALPIEGLYSQEIVVENQSEAARERAYREAFEQVIVKVTGERRWLEHPRIREARQRAASYVAEVSYRTVGLEGRIDVRFDQGLIGDLLNQAEIPVWDSNRASVLLWITVQGDDGRRNMLGSSSDHVLLDQARKFATERGVPVLIPLLDLTDRRMVSVNQGWQLDTAALRQVGERYGADSVLAGRLLITPANEVVGLWQFIFRDQTHVFDHVDVSPDTYMDFPLDQVTGRLAEHFGLVPSDFEQEDQVTLRIDGVASLASHMALMRYLESLTMVSAANVSALRGDSIELRLQLAGTRQHLAEFISLGRDLVPVTSGTGDVATATSDLLHYRWTRQ</sequence>
<gene>
    <name evidence="1" type="ORF">PHACT_13445</name>
</gene>
<dbReference type="STRING" id="1524254.PHACT_13445"/>
<name>A0A1E8CGD1_9GAMM</name>
<protein>
    <recommendedName>
        <fullName evidence="3">DUF2066 domain-containing protein</fullName>
    </recommendedName>
</protein>
<evidence type="ECO:0008006" key="3">
    <source>
        <dbReference type="Google" id="ProtNLM"/>
    </source>
</evidence>
<accession>A0A1E8CGD1</accession>
<evidence type="ECO:0000313" key="1">
    <source>
        <dbReference type="EMBL" id="OFE11540.1"/>
    </source>
</evidence>
<dbReference type="OrthoDB" id="6195299at2"/>
<dbReference type="InterPro" id="IPR018642">
    <property type="entry name" value="DUF2066"/>
</dbReference>
<proteinExistence type="predicted"/>
<dbReference type="EMBL" id="MASR01000002">
    <property type="protein sequence ID" value="OFE11540.1"/>
    <property type="molecule type" value="Genomic_DNA"/>
</dbReference>
<keyword evidence="2" id="KW-1185">Reference proteome</keyword>